<evidence type="ECO:0000256" key="2">
    <source>
        <dbReference type="ARBA" id="ARBA00022692"/>
    </source>
</evidence>
<keyword evidence="3 5" id="KW-1133">Transmembrane helix</keyword>
<feature type="transmembrane region" description="Helical" evidence="5">
    <location>
        <begin position="29"/>
        <end position="52"/>
    </location>
</feature>
<feature type="transmembrane region" description="Helical" evidence="5">
    <location>
        <begin position="92"/>
        <end position="112"/>
    </location>
</feature>
<gene>
    <name evidence="6" type="ORF">GUITHDRAFT_107134</name>
</gene>
<comment type="subcellular location">
    <subcellularLocation>
        <location evidence="1">Membrane</location>
        <topology evidence="1">Multi-pass membrane protein</topology>
    </subcellularLocation>
</comment>
<evidence type="ECO:0000256" key="4">
    <source>
        <dbReference type="ARBA" id="ARBA00023136"/>
    </source>
</evidence>
<reference evidence="7" key="3">
    <citation type="submission" date="2015-06" db="UniProtKB">
        <authorList>
            <consortium name="EnsemblProtists"/>
        </authorList>
    </citation>
    <scope>IDENTIFICATION</scope>
</reference>
<reference evidence="8" key="2">
    <citation type="submission" date="2012-11" db="EMBL/GenBank/DDBJ databases">
        <authorList>
            <person name="Kuo A."/>
            <person name="Curtis B.A."/>
            <person name="Tanifuji G."/>
            <person name="Burki F."/>
            <person name="Gruber A."/>
            <person name="Irimia M."/>
            <person name="Maruyama S."/>
            <person name="Arias M.C."/>
            <person name="Ball S.G."/>
            <person name="Gile G.H."/>
            <person name="Hirakawa Y."/>
            <person name="Hopkins J.F."/>
            <person name="Rensing S.A."/>
            <person name="Schmutz J."/>
            <person name="Symeonidi A."/>
            <person name="Elias M."/>
            <person name="Eveleigh R.J."/>
            <person name="Herman E.K."/>
            <person name="Klute M.J."/>
            <person name="Nakayama T."/>
            <person name="Obornik M."/>
            <person name="Reyes-Prieto A."/>
            <person name="Armbrust E.V."/>
            <person name="Aves S.J."/>
            <person name="Beiko R.G."/>
            <person name="Coutinho P."/>
            <person name="Dacks J.B."/>
            <person name="Durnford D.G."/>
            <person name="Fast N.M."/>
            <person name="Green B.R."/>
            <person name="Grisdale C."/>
            <person name="Hempe F."/>
            <person name="Henrissat B."/>
            <person name="Hoppner M.P."/>
            <person name="Ishida K.-I."/>
            <person name="Kim E."/>
            <person name="Koreny L."/>
            <person name="Kroth P.G."/>
            <person name="Liu Y."/>
            <person name="Malik S.-B."/>
            <person name="Maier U.G."/>
            <person name="McRose D."/>
            <person name="Mock T."/>
            <person name="Neilson J.A."/>
            <person name="Onodera N.T."/>
            <person name="Poole A.M."/>
            <person name="Pritham E.J."/>
            <person name="Richards T.A."/>
            <person name="Rocap G."/>
            <person name="Roy S.W."/>
            <person name="Sarai C."/>
            <person name="Schaack S."/>
            <person name="Shirato S."/>
            <person name="Slamovits C.H."/>
            <person name="Spencer D.F."/>
            <person name="Suzuki S."/>
            <person name="Worden A.Z."/>
            <person name="Zauner S."/>
            <person name="Barry K."/>
            <person name="Bell C."/>
            <person name="Bharti A.K."/>
            <person name="Crow J.A."/>
            <person name="Grimwood J."/>
            <person name="Kramer R."/>
            <person name="Lindquist E."/>
            <person name="Lucas S."/>
            <person name="Salamov A."/>
            <person name="McFadden G.I."/>
            <person name="Lane C.E."/>
            <person name="Keeling P.J."/>
            <person name="Gray M.W."/>
            <person name="Grigoriev I.V."/>
            <person name="Archibald J.M."/>
        </authorList>
    </citation>
    <scope>NUCLEOTIDE SEQUENCE</scope>
    <source>
        <strain evidence="8">CCMP2712</strain>
    </source>
</reference>
<dbReference type="Proteomes" id="UP000011087">
    <property type="component" value="Unassembled WGS sequence"/>
</dbReference>
<evidence type="ECO:0000313" key="6">
    <source>
        <dbReference type="EMBL" id="EKX47223.1"/>
    </source>
</evidence>
<accession>L1JFA2</accession>
<evidence type="ECO:0008006" key="9">
    <source>
        <dbReference type="Google" id="ProtNLM"/>
    </source>
</evidence>
<dbReference type="AlphaFoldDB" id="L1JFA2"/>
<reference evidence="6 8" key="1">
    <citation type="journal article" date="2012" name="Nature">
        <title>Algal genomes reveal evolutionary mosaicism and the fate of nucleomorphs.</title>
        <authorList>
            <consortium name="DOE Joint Genome Institute"/>
            <person name="Curtis B.A."/>
            <person name="Tanifuji G."/>
            <person name="Burki F."/>
            <person name="Gruber A."/>
            <person name="Irimia M."/>
            <person name="Maruyama S."/>
            <person name="Arias M.C."/>
            <person name="Ball S.G."/>
            <person name="Gile G.H."/>
            <person name="Hirakawa Y."/>
            <person name="Hopkins J.F."/>
            <person name="Kuo A."/>
            <person name="Rensing S.A."/>
            <person name="Schmutz J."/>
            <person name="Symeonidi A."/>
            <person name="Elias M."/>
            <person name="Eveleigh R.J."/>
            <person name="Herman E.K."/>
            <person name="Klute M.J."/>
            <person name="Nakayama T."/>
            <person name="Obornik M."/>
            <person name="Reyes-Prieto A."/>
            <person name="Armbrust E.V."/>
            <person name="Aves S.J."/>
            <person name="Beiko R.G."/>
            <person name="Coutinho P."/>
            <person name="Dacks J.B."/>
            <person name="Durnford D.G."/>
            <person name="Fast N.M."/>
            <person name="Green B.R."/>
            <person name="Grisdale C.J."/>
            <person name="Hempel F."/>
            <person name="Henrissat B."/>
            <person name="Hoppner M.P."/>
            <person name="Ishida K."/>
            <person name="Kim E."/>
            <person name="Koreny L."/>
            <person name="Kroth P.G."/>
            <person name="Liu Y."/>
            <person name="Malik S.B."/>
            <person name="Maier U.G."/>
            <person name="McRose D."/>
            <person name="Mock T."/>
            <person name="Neilson J.A."/>
            <person name="Onodera N.T."/>
            <person name="Poole A.M."/>
            <person name="Pritham E.J."/>
            <person name="Richards T.A."/>
            <person name="Rocap G."/>
            <person name="Roy S.W."/>
            <person name="Sarai C."/>
            <person name="Schaack S."/>
            <person name="Shirato S."/>
            <person name="Slamovits C.H."/>
            <person name="Spencer D.F."/>
            <person name="Suzuki S."/>
            <person name="Worden A.Z."/>
            <person name="Zauner S."/>
            <person name="Barry K."/>
            <person name="Bell C."/>
            <person name="Bharti A.K."/>
            <person name="Crow J.A."/>
            <person name="Grimwood J."/>
            <person name="Kramer R."/>
            <person name="Lindquist E."/>
            <person name="Lucas S."/>
            <person name="Salamov A."/>
            <person name="McFadden G.I."/>
            <person name="Lane C.E."/>
            <person name="Keeling P.J."/>
            <person name="Gray M.W."/>
            <person name="Grigoriev I.V."/>
            <person name="Archibald J.M."/>
        </authorList>
    </citation>
    <scope>NUCLEOTIDE SEQUENCE</scope>
    <source>
        <strain evidence="6 8">CCMP2712</strain>
    </source>
</reference>
<dbReference type="EnsemblProtists" id="EKX47223">
    <property type="protein sequence ID" value="EKX47223"/>
    <property type="gene ID" value="GUITHDRAFT_107134"/>
</dbReference>
<evidence type="ECO:0000313" key="7">
    <source>
        <dbReference type="EnsemblProtists" id="EKX47223"/>
    </source>
</evidence>
<dbReference type="InterPro" id="IPR002781">
    <property type="entry name" value="TM_pro_TauE-like"/>
</dbReference>
<dbReference type="GeneID" id="17303897"/>
<evidence type="ECO:0000256" key="3">
    <source>
        <dbReference type="ARBA" id="ARBA00022989"/>
    </source>
</evidence>
<dbReference type="KEGG" id="gtt:GUITHDRAFT_107134"/>
<dbReference type="OrthoDB" id="203866at2759"/>
<protein>
    <recommendedName>
        <fullName evidence="9">Membrane transporter protein</fullName>
    </recommendedName>
</protein>
<dbReference type="PaxDb" id="55529-EKX47223"/>
<organism evidence="6">
    <name type="scientific">Guillardia theta (strain CCMP2712)</name>
    <name type="common">Cryptophyte</name>
    <dbReference type="NCBI Taxonomy" id="905079"/>
    <lineage>
        <taxon>Eukaryota</taxon>
        <taxon>Cryptophyceae</taxon>
        <taxon>Pyrenomonadales</taxon>
        <taxon>Geminigeraceae</taxon>
        <taxon>Guillardia</taxon>
    </lineage>
</organism>
<dbReference type="PANTHER" id="PTHR43701">
    <property type="entry name" value="MEMBRANE TRANSPORTER PROTEIN MJ0441-RELATED"/>
    <property type="match status" value="1"/>
</dbReference>
<keyword evidence="4 5" id="KW-0472">Membrane</keyword>
<dbReference type="eggNOG" id="ENOG502RZ7R">
    <property type="taxonomic scope" value="Eukaryota"/>
</dbReference>
<feature type="transmembrane region" description="Helical" evidence="5">
    <location>
        <begin position="198"/>
        <end position="231"/>
    </location>
</feature>
<dbReference type="OMA" id="WRAGNVR"/>
<dbReference type="EMBL" id="JH992991">
    <property type="protein sequence ID" value="EKX47223.1"/>
    <property type="molecule type" value="Genomic_DNA"/>
</dbReference>
<dbReference type="PANTHER" id="PTHR43701:SF2">
    <property type="entry name" value="MEMBRANE TRANSPORTER PROTEIN YJNA-RELATED"/>
    <property type="match status" value="1"/>
</dbReference>
<dbReference type="Pfam" id="PF01925">
    <property type="entry name" value="TauE"/>
    <property type="match status" value="2"/>
</dbReference>
<dbReference type="GO" id="GO:0016020">
    <property type="term" value="C:membrane"/>
    <property type="evidence" value="ECO:0007669"/>
    <property type="project" value="UniProtKB-SubCell"/>
</dbReference>
<evidence type="ECO:0000313" key="8">
    <source>
        <dbReference type="Proteomes" id="UP000011087"/>
    </source>
</evidence>
<feature type="transmembrane region" description="Helical" evidence="5">
    <location>
        <begin position="237"/>
        <end position="256"/>
    </location>
</feature>
<proteinExistence type="predicted"/>
<feature type="transmembrane region" description="Helical" evidence="5">
    <location>
        <begin position="64"/>
        <end position="86"/>
    </location>
</feature>
<dbReference type="RefSeq" id="XP_005834203.1">
    <property type="nucleotide sequence ID" value="XM_005834146.1"/>
</dbReference>
<name>L1JFA2_GUITC</name>
<dbReference type="HOGENOM" id="CLU_045498_5_1_1"/>
<feature type="transmembrane region" description="Helical" evidence="5">
    <location>
        <begin position="268"/>
        <end position="288"/>
    </location>
</feature>
<keyword evidence="8" id="KW-1185">Reference proteome</keyword>
<dbReference type="InterPro" id="IPR051598">
    <property type="entry name" value="TSUP/Inactive_protease-like"/>
</dbReference>
<evidence type="ECO:0000256" key="1">
    <source>
        <dbReference type="ARBA" id="ARBA00004141"/>
    </source>
</evidence>
<evidence type="ECO:0000256" key="5">
    <source>
        <dbReference type="SAM" id="Phobius"/>
    </source>
</evidence>
<keyword evidence="2 5" id="KW-0812">Transmembrane</keyword>
<sequence>MLSSDESVARKEEESSDTSGKISFLGMPIGTLAGTFGSILGVGGGVIMVPLLTCKPMSMQARHASATSLVAVLGTGLVSAVLYFSYGQADPFGAGILAVVAMFSAPAGARATMKISHKTLKKVMGVFLTISAPLVPLREGLLESSHKSNLLSDPFFISLHDAEKKYFPYLDVVCDQCKKSFGEFPGLMSVPSHARVPYISILVAAGGTAGYLSGLLGIGGGIIVTPLLALFSGMSQHAVVGTSMVAMIFPSAVSLYTHHRLGNVRWRVGRMLFLGSTIGAALGVQIAQHVQDDTLKYIFAVGMLGLGIKTYKA</sequence>